<dbReference type="HOGENOM" id="CLU_3231699_0_0_9"/>
<evidence type="ECO:0000313" key="1">
    <source>
        <dbReference type="EMBL" id="EDP15620.1"/>
    </source>
</evidence>
<reference evidence="1 2" key="1">
    <citation type="submission" date="2007-08" db="EMBL/GenBank/DDBJ databases">
        <authorList>
            <person name="Fulton L."/>
            <person name="Clifton S."/>
            <person name="Fulton B."/>
            <person name="Xu J."/>
            <person name="Minx P."/>
            <person name="Pepin K.H."/>
            <person name="Johnson M."/>
            <person name="Thiruvilangam P."/>
            <person name="Bhonagiri V."/>
            <person name="Nash W.E."/>
            <person name="Mardis E.R."/>
            <person name="Wilson R.K."/>
        </authorList>
    </citation>
    <scope>NUCLEOTIDE SEQUENCE [LARGE SCALE GENOMIC DNA]</scope>
    <source>
        <strain evidence="2">ATCC BAA-613 / DSM 15670 / CCUG 46953 / JCM 12243 / WAL 16351</strain>
    </source>
</reference>
<dbReference type="Proteomes" id="UP000005396">
    <property type="component" value="Unassembled WGS sequence"/>
</dbReference>
<dbReference type="PaxDb" id="411902-CLOBOL_03791"/>
<reference evidence="1 2" key="2">
    <citation type="submission" date="2007-09" db="EMBL/GenBank/DDBJ databases">
        <title>Draft genome sequence of Clostridium bolteae (ATCC BAA-613).</title>
        <authorList>
            <person name="Sudarsanam P."/>
            <person name="Ley R."/>
            <person name="Guruge J."/>
            <person name="Turnbaugh P.J."/>
            <person name="Mahowald M."/>
            <person name="Liep D."/>
            <person name="Gordon J."/>
        </authorList>
    </citation>
    <scope>NUCLEOTIDE SEQUENCE [LARGE SCALE GENOMIC DNA]</scope>
    <source>
        <strain evidence="2">ATCC BAA-613 / DSM 15670 / CCUG 46953 / JCM 12243 / WAL 16351</strain>
    </source>
</reference>
<organism evidence="1 2">
    <name type="scientific">Enterocloster bolteae (strain ATCC BAA-613 / DSM 15670 / CCUG 46953 / JCM 12243 / WAL 16351)</name>
    <name type="common">Clostridium bolteae</name>
    <dbReference type="NCBI Taxonomy" id="411902"/>
    <lineage>
        <taxon>Bacteria</taxon>
        <taxon>Bacillati</taxon>
        <taxon>Bacillota</taxon>
        <taxon>Clostridia</taxon>
        <taxon>Lachnospirales</taxon>
        <taxon>Lachnospiraceae</taxon>
        <taxon>Enterocloster</taxon>
    </lineage>
</organism>
<sequence length="43" mass="4846">MKQLAAEKGRLVLPAAKRPHWKQWGCQNDDIINPVSGLSHTSY</sequence>
<evidence type="ECO:0000313" key="2">
    <source>
        <dbReference type="Proteomes" id="UP000005396"/>
    </source>
</evidence>
<protein>
    <submittedName>
        <fullName evidence="1">Uncharacterized protein</fullName>
    </submittedName>
</protein>
<dbReference type="EMBL" id="ABCC02000033">
    <property type="protein sequence ID" value="EDP15620.1"/>
    <property type="molecule type" value="Genomic_DNA"/>
</dbReference>
<dbReference type="AlphaFoldDB" id="A8RTU2"/>
<comment type="caution">
    <text evidence="1">The sequence shown here is derived from an EMBL/GenBank/DDBJ whole genome shotgun (WGS) entry which is preliminary data.</text>
</comment>
<proteinExistence type="predicted"/>
<gene>
    <name evidence="1" type="ORF">CLOBOL_03791</name>
</gene>
<name>A8RTU2_ENTBW</name>
<accession>A8RTU2</accession>